<dbReference type="RefSeq" id="WP_206655126.1">
    <property type="nucleotide sequence ID" value="NZ_CP071182.1"/>
</dbReference>
<dbReference type="SUPFAM" id="SSF53335">
    <property type="entry name" value="S-adenosyl-L-methionine-dependent methyltransferases"/>
    <property type="match status" value="1"/>
</dbReference>
<dbReference type="PANTHER" id="PTHR44068">
    <property type="entry name" value="ZGC:194242"/>
    <property type="match status" value="1"/>
</dbReference>
<dbReference type="EMBL" id="CP071182">
    <property type="protein sequence ID" value="QSO45757.1"/>
    <property type="molecule type" value="Genomic_DNA"/>
</dbReference>
<dbReference type="GO" id="GO:0008757">
    <property type="term" value="F:S-adenosylmethionine-dependent methyltransferase activity"/>
    <property type="evidence" value="ECO:0007669"/>
    <property type="project" value="InterPro"/>
</dbReference>
<dbReference type="InterPro" id="IPR013216">
    <property type="entry name" value="Methyltransf_11"/>
</dbReference>
<dbReference type="Proteomes" id="UP000663505">
    <property type="component" value="Chromosome"/>
</dbReference>
<dbReference type="AlphaFoldDB" id="A0A9X7VVL8"/>
<evidence type="ECO:0000313" key="4">
    <source>
        <dbReference type="Proteomes" id="UP000663505"/>
    </source>
</evidence>
<name>A0A9X7VVL8_9BACL</name>
<dbReference type="KEGG" id="afx:JZ786_14500"/>
<dbReference type="PANTHER" id="PTHR44068:SF11">
    <property type="entry name" value="GERANYL DIPHOSPHATE 2-C-METHYLTRANSFERASE"/>
    <property type="match status" value="1"/>
</dbReference>
<dbReference type="InterPro" id="IPR029063">
    <property type="entry name" value="SAM-dependent_MTases_sf"/>
</dbReference>
<accession>A0A9X7VVL8</accession>
<keyword evidence="3" id="KW-0489">Methyltransferase</keyword>
<feature type="domain" description="Methyltransferase type 11" evidence="2">
    <location>
        <begin position="39"/>
        <end position="135"/>
    </location>
</feature>
<evidence type="ECO:0000313" key="3">
    <source>
        <dbReference type="EMBL" id="QSO45757.1"/>
    </source>
</evidence>
<gene>
    <name evidence="3" type="ORF">JZ786_14500</name>
</gene>
<keyword evidence="4" id="KW-1185">Reference proteome</keyword>
<dbReference type="InterPro" id="IPR050447">
    <property type="entry name" value="Erg6_SMT_methyltransf"/>
</dbReference>
<evidence type="ECO:0000256" key="1">
    <source>
        <dbReference type="ARBA" id="ARBA00022679"/>
    </source>
</evidence>
<evidence type="ECO:0000259" key="2">
    <source>
        <dbReference type="Pfam" id="PF08241"/>
    </source>
</evidence>
<proteinExistence type="predicted"/>
<organism evidence="3 4">
    <name type="scientific">Alicyclobacillus mengziensis</name>
    <dbReference type="NCBI Taxonomy" id="2931921"/>
    <lineage>
        <taxon>Bacteria</taxon>
        <taxon>Bacillati</taxon>
        <taxon>Bacillota</taxon>
        <taxon>Bacilli</taxon>
        <taxon>Bacillales</taxon>
        <taxon>Alicyclobacillaceae</taxon>
        <taxon>Alicyclobacillus</taxon>
    </lineage>
</organism>
<dbReference type="Pfam" id="PF08241">
    <property type="entry name" value="Methyltransf_11"/>
    <property type="match status" value="1"/>
</dbReference>
<dbReference type="Gene3D" id="3.40.50.150">
    <property type="entry name" value="Vaccinia Virus protein VP39"/>
    <property type="match status" value="1"/>
</dbReference>
<sequence>MEYQDVLAELGAGSAHPGGPAITDLWAKSVNWSDIHELLEIGCGTGRSLAHLCTRYNCVGTGVDIRKKMIEKAKSRVKALTLNGLRFVVADAEHLPFSDESYDLVFTESVNVFLTEPEKALREYWRVLKPGGTYIDVEMLVMQPVDESWRRGVEEVYGAKFVPDQRGWKQHYKNAGFSSVDVLTTRSVNPYDLGPYDGTYSDIDLASPGVYQKPHVLQVLQANSAWMETNSRPLGFGVFKSQK</sequence>
<protein>
    <submittedName>
        <fullName evidence="3">Methyltransferase domain-containing protein</fullName>
    </submittedName>
</protein>
<dbReference type="GO" id="GO:0032259">
    <property type="term" value="P:methylation"/>
    <property type="evidence" value="ECO:0007669"/>
    <property type="project" value="UniProtKB-KW"/>
</dbReference>
<reference evidence="3 4" key="1">
    <citation type="submission" date="2021-02" db="EMBL/GenBank/DDBJ databases">
        <title>Alicyclobacillus curvatus sp. nov. and Alicyclobacillus mengziensis sp. nov., two acidophilic bacteria isolated from acid mine drainage.</title>
        <authorList>
            <person name="Huang Y."/>
        </authorList>
    </citation>
    <scope>NUCLEOTIDE SEQUENCE [LARGE SCALE GENOMIC DNA]</scope>
    <source>
        <strain evidence="3 4">S30H14</strain>
    </source>
</reference>
<dbReference type="CDD" id="cd02440">
    <property type="entry name" value="AdoMet_MTases"/>
    <property type="match status" value="1"/>
</dbReference>
<keyword evidence="1" id="KW-0808">Transferase</keyword>